<dbReference type="InterPro" id="IPR034505">
    <property type="entry name" value="Coproporphyrinogen-III_oxidase"/>
</dbReference>
<keyword evidence="10 14" id="KW-0408">Iron</keyword>
<dbReference type="PROSITE" id="PS51918">
    <property type="entry name" value="RADICAL_SAM"/>
    <property type="match status" value="1"/>
</dbReference>
<keyword evidence="17" id="KW-1185">Reference proteome</keyword>
<keyword evidence="12 14" id="KW-0627">Porphyrin biosynthesis</keyword>
<evidence type="ECO:0000256" key="13">
    <source>
        <dbReference type="ARBA" id="ARBA00048321"/>
    </source>
</evidence>
<evidence type="ECO:0000256" key="6">
    <source>
        <dbReference type="ARBA" id="ARBA00022490"/>
    </source>
</evidence>
<sequence>MQRYIPDLASRSVPRYTSYPTAAEFRGDVGAAQQRDAIAAIAPGSPVSLYVHIPYCRQICWYCGCNTGPVGRGQRLTAYLAALEAEIAAVAPLLRGQVVTIHFGGGSPNALPPAGFAALVATLRANFGGAATATIAVELDPRDMDRAYAEALAAAGVTRVSLGVQTFAPRVQALINRIQPYEAVAQVVADLRAAGIAEINFDLMYGLPGQTLRDIGETLDLALGLSPSRVAMFGYAHMPRLLGRQRMIDTAALPDAAARFTQSVLAFDRLGQAGYVAIGFDHFARPTDSIAIAAEAGHLRRNFQGFTDEPADAIIGLGASAISQFDGLLVQNEKHVGDYRDLVGAGGLAGVRGIVRTADDQLRGTIIERLLCDGTVDVAAVAIAHGAKPCAFASALPALQQFGRLGVATLSGWRVSVPPDARAYARLVASAFDIYRQPDRQRFSQAI</sequence>
<evidence type="ECO:0000256" key="4">
    <source>
        <dbReference type="ARBA" id="ARBA00011245"/>
    </source>
</evidence>
<dbReference type="NCBIfam" id="TIGR00538">
    <property type="entry name" value="hemN"/>
    <property type="match status" value="1"/>
</dbReference>
<dbReference type="GO" id="GO:0051989">
    <property type="term" value="F:coproporphyrinogen dehydrogenase activity"/>
    <property type="evidence" value="ECO:0007669"/>
    <property type="project" value="UniProtKB-EC"/>
</dbReference>
<comment type="subcellular location">
    <subcellularLocation>
        <location evidence="1 14">Cytoplasm</location>
    </subcellularLocation>
</comment>
<keyword evidence="6 14" id="KW-0963">Cytoplasm</keyword>
<evidence type="ECO:0000256" key="14">
    <source>
        <dbReference type="PIRNR" id="PIRNR000167"/>
    </source>
</evidence>
<dbReference type="InterPro" id="IPR006638">
    <property type="entry name" value="Elp3/MiaA/NifB-like_rSAM"/>
</dbReference>
<dbReference type="Gene3D" id="1.10.10.920">
    <property type="match status" value="1"/>
</dbReference>
<evidence type="ECO:0000256" key="8">
    <source>
        <dbReference type="ARBA" id="ARBA00022723"/>
    </source>
</evidence>
<dbReference type="EMBL" id="CP115174">
    <property type="protein sequence ID" value="WBO24632.1"/>
    <property type="molecule type" value="Genomic_DNA"/>
</dbReference>
<dbReference type="PIRSF" id="PIRSF000167">
    <property type="entry name" value="HemN"/>
    <property type="match status" value="1"/>
</dbReference>
<comment type="cofactor">
    <cofactor evidence="14">
        <name>[4Fe-4S] cluster</name>
        <dbReference type="ChEBI" id="CHEBI:49883"/>
    </cofactor>
    <text evidence="14">Binds 1 [4Fe-4S] cluster. The cluster is coordinated with 3 cysteines and an exchangeable S-adenosyl-L-methionine.</text>
</comment>
<dbReference type="Gene3D" id="3.20.20.70">
    <property type="entry name" value="Aldolase class I"/>
    <property type="match status" value="1"/>
</dbReference>
<feature type="domain" description="Radical SAM core" evidence="15">
    <location>
        <begin position="41"/>
        <end position="273"/>
    </location>
</feature>
<comment type="pathway">
    <text evidence="2 14">Porphyrin-containing compound metabolism; protoporphyrin-IX biosynthesis; protoporphyrinogen-IX from coproporphyrinogen-III (AdoMet route): step 1/1.</text>
</comment>
<keyword evidence="9 14" id="KW-0560">Oxidoreductase</keyword>
<comment type="catalytic activity">
    <reaction evidence="13 14">
        <text>coproporphyrinogen III + 2 S-adenosyl-L-methionine = protoporphyrinogen IX + 2 5'-deoxyadenosine + 2 L-methionine + 2 CO2</text>
        <dbReference type="Rhea" id="RHEA:15425"/>
        <dbReference type="ChEBI" id="CHEBI:16526"/>
        <dbReference type="ChEBI" id="CHEBI:17319"/>
        <dbReference type="ChEBI" id="CHEBI:57307"/>
        <dbReference type="ChEBI" id="CHEBI:57309"/>
        <dbReference type="ChEBI" id="CHEBI:57844"/>
        <dbReference type="ChEBI" id="CHEBI:59789"/>
        <dbReference type="EC" id="1.3.98.3"/>
    </reaction>
</comment>
<keyword evidence="5 14" id="KW-0004">4Fe-4S</keyword>
<dbReference type="Proteomes" id="UP001210865">
    <property type="component" value="Chromosome"/>
</dbReference>
<evidence type="ECO:0000256" key="10">
    <source>
        <dbReference type="ARBA" id="ARBA00023004"/>
    </source>
</evidence>
<name>A0ABY7NU05_9SPHN</name>
<keyword evidence="11 14" id="KW-0411">Iron-sulfur</keyword>
<evidence type="ECO:0000256" key="2">
    <source>
        <dbReference type="ARBA" id="ARBA00004785"/>
    </source>
</evidence>
<accession>A0ABY7NU05</accession>
<comment type="subunit">
    <text evidence="4">Monomer.</text>
</comment>
<dbReference type="SFLD" id="SFLDG01065">
    <property type="entry name" value="anaerobic_coproporphyrinogen-I"/>
    <property type="match status" value="1"/>
</dbReference>
<dbReference type="CDD" id="cd01335">
    <property type="entry name" value="Radical_SAM"/>
    <property type="match status" value="1"/>
</dbReference>
<dbReference type="Pfam" id="PF04055">
    <property type="entry name" value="Radical_SAM"/>
    <property type="match status" value="1"/>
</dbReference>
<evidence type="ECO:0000259" key="15">
    <source>
        <dbReference type="PROSITE" id="PS51918"/>
    </source>
</evidence>
<evidence type="ECO:0000256" key="11">
    <source>
        <dbReference type="ARBA" id="ARBA00023014"/>
    </source>
</evidence>
<gene>
    <name evidence="16" type="primary">hemN</name>
    <name evidence="16" type="ORF">PBT88_12900</name>
</gene>
<dbReference type="InterPro" id="IPR004558">
    <property type="entry name" value="Coprogen_oxidase_HemN"/>
</dbReference>
<dbReference type="SFLD" id="SFLDS00029">
    <property type="entry name" value="Radical_SAM"/>
    <property type="match status" value="1"/>
</dbReference>
<comment type="similarity">
    <text evidence="3 14">Belongs to the anaerobic coproporphyrinogen-III oxidase family.</text>
</comment>
<dbReference type="InterPro" id="IPR013785">
    <property type="entry name" value="Aldolase_TIM"/>
</dbReference>
<dbReference type="PANTHER" id="PTHR13932">
    <property type="entry name" value="COPROPORPHYRINIGEN III OXIDASE"/>
    <property type="match status" value="1"/>
</dbReference>
<organism evidence="16 17">
    <name type="scientific">Sphingomonas abietis</name>
    <dbReference type="NCBI Taxonomy" id="3012344"/>
    <lineage>
        <taxon>Bacteria</taxon>
        <taxon>Pseudomonadati</taxon>
        <taxon>Pseudomonadota</taxon>
        <taxon>Alphaproteobacteria</taxon>
        <taxon>Sphingomonadales</taxon>
        <taxon>Sphingomonadaceae</taxon>
        <taxon>Sphingomonas</taxon>
    </lineage>
</organism>
<dbReference type="EC" id="1.3.98.3" evidence="14"/>
<dbReference type="PANTHER" id="PTHR13932:SF6">
    <property type="entry name" value="OXYGEN-INDEPENDENT COPROPORPHYRINOGEN III OXIDASE"/>
    <property type="match status" value="1"/>
</dbReference>
<proteinExistence type="inferred from homology"/>
<protein>
    <recommendedName>
        <fullName evidence="14">Coproporphyrinogen-III oxidase</fullName>
        <ecNumber evidence="14">1.3.98.3</ecNumber>
    </recommendedName>
</protein>
<evidence type="ECO:0000313" key="17">
    <source>
        <dbReference type="Proteomes" id="UP001210865"/>
    </source>
</evidence>
<dbReference type="InterPro" id="IPR058240">
    <property type="entry name" value="rSAM_sf"/>
</dbReference>
<reference evidence="16 17" key="1">
    <citation type="submission" date="2022-12" db="EMBL/GenBank/DDBJ databases">
        <title>Sphingomonas abieness sp. nov., an endophytic bacterium isolated from Abies koreana.</title>
        <authorList>
            <person name="Jiang L."/>
            <person name="Lee J."/>
        </authorList>
    </citation>
    <scope>NUCLEOTIDE SEQUENCE [LARGE SCALE GENOMIC DNA]</scope>
    <source>
        <strain evidence="17">PAMB 00755</strain>
    </source>
</reference>
<evidence type="ECO:0000256" key="9">
    <source>
        <dbReference type="ARBA" id="ARBA00023002"/>
    </source>
</evidence>
<evidence type="ECO:0000256" key="5">
    <source>
        <dbReference type="ARBA" id="ARBA00022485"/>
    </source>
</evidence>
<evidence type="ECO:0000256" key="7">
    <source>
        <dbReference type="ARBA" id="ARBA00022691"/>
    </source>
</evidence>
<evidence type="ECO:0000313" key="16">
    <source>
        <dbReference type="EMBL" id="WBO24632.1"/>
    </source>
</evidence>
<dbReference type="SMART" id="SM00729">
    <property type="entry name" value="Elp3"/>
    <property type="match status" value="1"/>
</dbReference>
<evidence type="ECO:0000256" key="12">
    <source>
        <dbReference type="ARBA" id="ARBA00023244"/>
    </source>
</evidence>
<evidence type="ECO:0000256" key="3">
    <source>
        <dbReference type="ARBA" id="ARBA00005493"/>
    </source>
</evidence>
<keyword evidence="7 14" id="KW-0949">S-adenosyl-L-methionine</keyword>
<dbReference type="InterPro" id="IPR007197">
    <property type="entry name" value="rSAM"/>
</dbReference>
<keyword evidence="8 14" id="KW-0479">Metal-binding</keyword>
<evidence type="ECO:0000256" key="1">
    <source>
        <dbReference type="ARBA" id="ARBA00004496"/>
    </source>
</evidence>
<dbReference type="SUPFAM" id="SSF102114">
    <property type="entry name" value="Radical SAM enzymes"/>
    <property type="match status" value="1"/>
</dbReference>